<evidence type="ECO:0000256" key="6">
    <source>
        <dbReference type="ARBA" id="ARBA00023157"/>
    </source>
</evidence>
<dbReference type="Pfam" id="PF03443">
    <property type="entry name" value="AA9"/>
    <property type="match status" value="1"/>
</dbReference>
<evidence type="ECO:0000313" key="14">
    <source>
        <dbReference type="EMBL" id="CEF79735.1"/>
    </source>
</evidence>
<evidence type="ECO:0000256" key="12">
    <source>
        <dbReference type="SAM" id="SignalP"/>
    </source>
</evidence>
<protein>
    <recommendedName>
        <fullName evidence="11">lytic cellulose monooxygenase (C4-dehydrogenating)</fullName>
        <ecNumber evidence="11">1.14.99.56</ecNumber>
    </recommendedName>
</protein>
<dbReference type="EnsemblFungi" id="CEF79735">
    <property type="protein sequence ID" value="CEF79735"/>
    <property type="gene ID" value="FGRRES_04681_M"/>
</dbReference>
<evidence type="ECO:0000256" key="4">
    <source>
        <dbReference type="ARBA" id="ARBA00022729"/>
    </source>
</evidence>
<evidence type="ECO:0000256" key="11">
    <source>
        <dbReference type="ARBA" id="ARBA00047174"/>
    </source>
</evidence>
<keyword evidence="5" id="KW-0136">Cellulose degradation</keyword>
<evidence type="ECO:0000256" key="1">
    <source>
        <dbReference type="ARBA" id="ARBA00001973"/>
    </source>
</evidence>
<evidence type="ECO:0000256" key="5">
    <source>
        <dbReference type="ARBA" id="ARBA00023001"/>
    </source>
</evidence>
<evidence type="ECO:0000256" key="10">
    <source>
        <dbReference type="ARBA" id="ARBA00045077"/>
    </source>
</evidence>
<comment type="similarity">
    <text evidence="9">Belongs to the polysaccharide monooxygenase AA9 family.</text>
</comment>
<comment type="subcellular location">
    <subcellularLocation>
        <location evidence="2">Secreted</location>
    </subcellularLocation>
</comment>
<dbReference type="EC" id="1.14.99.56" evidence="11"/>
<evidence type="ECO:0000313" key="15">
    <source>
        <dbReference type="EnsemblFungi" id="CEF79735"/>
    </source>
</evidence>
<feature type="domain" description="Auxiliary Activity family 9 catalytic" evidence="13">
    <location>
        <begin position="23"/>
        <end position="248"/>
    </location>
</feature>
<dbReference type="InterPro" id="IPR005103">
    <property type="entry name" value="AA9_LPMO"/>
</dbReference>
<dbReference type="InParanoid" id="A0A0E0S8B0"/>
<comment type="cofactor">
    <cofactor evidence="1">
        <name>Cu(2+)</name>
        <dbReference type="ChEBI" id="CHEBI:29036"/>
    </cofactor>
</comment>
<keyword evidence="4 12" id="KW-0732">Signal</keyword>
<dbReference type="InterPro" id="IPR049892">
    <property type="entry name" value="AA9"/>
</dbReference>
<dbReference type="eggNOG" id="ENOG502RY3D">
    <property type="taxonomic scope" value="Eukaryota"/>
</dbReference>
<keyword evidence="16" id="KW-1185">Reference proteome</keyword>
<sequence>MLLSAARSFSLSTVVFAPLVLSHGHVSEVIIDDKSYYGHDPTKVPYGPQPESITWSNGAKDNGFVISTASSLSSPDIVCHLNATNGHLTADVTAGTTITVRWSDWPEAHWGPVLDYMARCSNNDCTTVDKAKLKFFKIDELGQLTRGTVPGQPGYWANNKLRDANFTWNITIPANLAPGSYVLRHEIIALHPGGAEGTTQMYPQCVNLVVKGHGTVQPDGVFATDLYSSTDAGLLHNVFVDEWSSTEYVIPGPSVAKF</sequence>
<keyword evidence="3" id="KW-0964">Secreted</keyword>
<evidence type="ECO:0000256" key="7">
    <source>
        <dbReference type="ARBA" id="ARBA00023277"/>
    </source>
</evidence>
<gene>
    <name evidence="15" type="primary">FG04681.1</name>
    <name evidence="14" type="ORF">FGRAMPH1_01T15873</name>
</gene>
<organism evidence="15">
    <name type="scientific">Gibberella zeae (strain ATCC MYA-4620 / CBS 123657 / FGSC 9075 / NRRL 31084 / PH-1)</name>
    <name type="common">Wheat head blight fungus</name>
    <name type="synonym">Fusarium graminearum</name>
    <dbReference type="NCBI Taxonomy" id="229533"/>
    <lineage>
        <taxon>Eukaryota</taxon>
        <taxon>Fungi</taxon>
        <taxon>Dikarya</taxon>
        <taxon>Ascomycota</taxon>
        <taxon>Pezizomycotina</taxon>
        <taxon>Sordariomycetes</taxon>
        <taxon>Hypocreomycetidae</taxon>
        <taxon>Hypocreales</taxon>
        <taxon>Nectriaceae</taxon>
        <taxon>Fusarium</taxon>
    </lineage>
</organism>
<dbReference type="GO" id="GO:0005576">
    <property type="term" value="C:extracellular region"/>
    <property type="evidence" value="ECO:0007669"/>
    <property type="project" value="UniProtKB-SubCell"/>
</dbReference>
<dbReference type="PANTHER" id="PTHR33353:SF34">
    <property type="entry name" value="ENDO-BETA-1,4-GLUCANASE D"/>
    <property type="match status" value="1"/>
</dbReference>
<feature type="chain" id="PRO_5010027136" description="lytic cellulose monooxygenase (C4-dehydrogenating)" evidence="12">
    <location>
        <begin position="25"/>
        <end position="258"/>
    </location>
</feature>
<accession>A0A0E0S8B0</accession>
<evidence type="ECO:0000259" key="13">
    <source>
        <dbReference type="Pfam" id="PF03443"/>
    </source>
</evidence>
<comment type="catalytic activity">
    <reaction evidence="10">
        <text>[(1-&gt;4)-beta-D-glucosyl]n+m + reduced acceptor + O2 = 4-dehydro-beta-D-glucosyl-[(1-&gt;4)-beta-D-glucosyl]n-1 + [(1-&gt;4)-beta-D-glucosyl]m + acceptor + H2O.</text>
        <dbReference type="EC" id="1.14.99.56"/>
    </reaction>
</comment>
<evidence type="ECO:0000256" key="9">
    <source>
        <dbReference type="ARBA" id="ARBA00044502"/>
    </source>
</evidence>
<dbReference type="Gene3D" id="2.70.50.70">
    <property type="match status" value="1"/>
</dbReference>
<keyword evidence="7" id="KW-0119">Carbohydrate metabolism</keyword>
<reference evidence="15" key="5">
    <citation type="submission" date="2017-01" db="UniProtKB">
        <authorList>
            <consortium name="EnsemblFungi"/>
        </authorList>
    </citation>
    <scope>IDENTIFICATION</scope>
    <source>
        <strain evidence="15">PH-1 / ATCC MYA-4620 / FGSC 9075 / NRRL 31084</strain>
    </source>
</reference>
<feature type="signal peptide" evidence="12">
    <location>
        <begin position="1"/>
        <end position="24"/>
    </location>
</feature>
<keyword evidence="6" id="KW-1015">Disulfide bond</keyword>
<dbReference type="PANTHER" id="PTHR33353">
    <property type="entry name" value="PUTATIVE (AFU_ORTHOLOGUE AFUA_1G12560)-RELATED"/>
    <property type="match status" value="1"/>
</dbReference>
<dbReference type="STRING" id="229533.A0A0E0S8B0"/>
<evidence type="ECO:0000256" key="2">
    <source>
        <dbReference type="ARBA" id="ARBA00004613"/>
    </source>
</evidence>
<dbReference type="Proteomes" id="UP000070720">
    <property type="component" value="Chromosome 2"/>
</dbReference>
<evidence type="ECO:0000256" key="8">
    <source>
        <dbReference type="ARBA" id="ARBA00023326"/>
    </source>
</evidence>
<dbReference type="VEuPathDB" id="FungiDB:FGRAMPH1_01G15873"/>
<evidence type="ECO:0000313" key="16">
    <source>
        <dbReference type="Proteomes" id="UP000070720"/>
    </source>
</evidence>
<reference evidence="15 16" key="1">
    <citation type="journal article" date="2007" name="Science">
        <title>The Fusarium graminearum genome reveals a link between localized polymorphism and pathogen specialization.</title>
        <authorList>
            <person name="Cuomo C.A."/>
            <person name="Gueldener U."/>
            <person name="Xu J.-R."/>
            <person name="Trail F."/>
            <person name="Turgeon B.G."/>
            <person name="Di Pietro A."/>
            <person name="Walton J.D."/>
            <person name="Ma L.-J."/>
            <person name="Baker S.E."/>
            <person name="Rep M."/>
            <person name="Adam G."/>
            <person name="Antoniw J."/>
            <person name="Baldwin T."/>
            <person name="Calvo S.E."/>
            <person name="Chang Y.-L."/>
            <person name="DeCaprio D."/>
            <person name="Gale L.R."/>
            <person name="Gnerre S."/>
            <person name="Goswami R.S."/>
            <person name="Hammond-Kosack K."/>
            <person name="Harris L.J."/>
            <person name="Hilburn K."/>
            <person name="Kennell J.C."/>
            <person name="Kroken S."/>
            <person name="Magnuson J.K."/>
            <person name="Mannhaupt G."/>
            <person name="Mauceli E.W."/>
            <person name="Mewes H.-W."/>
            <person name="Mitterbauer R."/>
            <person name="Muehlbauer G."/>
            <person name="Muensterkoetter M."/>
            <person name="Nelson D."/>
            <person name="O'Donnell K."/>
            <person name="Ouellet T."/>
            <person name="Qi W."/>
            <person name="Quesneville H."/>
            <person name="Roncero M.I.G."/>
            <person name="Seong K.-Y."/>
            <person name="Tetko I.V."/>
            <person name="Urban M."/>
            <person name="Waalwijk C."/>
            <person name="Ward T.J."/>
            <person name="Yao J."/>
            <person name="Birren B.W."/>
            <person name="Kistler H.C."/>
        </authorList>
    </citation>
    <scope>NUCLEOTIDE SEQUENCE [LARGE SCALE GENOMIC DNA]</scope>
    <source>
        <strain evidence="16">ATCC MYA-4620 / CBS 123657 / FGSC 9075 / NRRL 31084 / PH-1</strain>
        <strain evidence="15">PH-1 / ATCC MYA-4620 / FGSC 9075 / NRRL 31084</strain>
    </source>
</reference>
<keyword evidence="8" id="KW-0624">Polysaccharide degradation</keyword>
<evidence type="ECO:0000256" key="3">
    <source>
        <dbReference type="ARBA" id="ARBA00022525"/>
    </source>
</evidence>
<dbReference type="AlphaFoldDB" id="A0A0E0S8B0"/>
<name>A0A0E0S8B0_GIBZE</name>
<dbReference type="EMBL" id="HG970333">
    <property type="protein sequence ID" value="CEF79735.1"/>
    <property type="molecule type" value="Genomic_DNA"/>
</dbReference>
<reference evidence="14 16" key="4">
    <citation type="journal article" date="2015" name="BMC Genomics">
        <title>The completed genome sequence of the pathogenic ascomycete fungus Fusarium graminearum.</title>
        <authorList>
            <person name="King R."/>
            <person name="Urban M."/>
            <person name="Hammond-Kosack M.C."/>
            <person name="Hassani-Pak K."/>
            <person name="Hammond-Kosack K.E."/>
        </authorList>
    </citation>
    <scope>NUCLEOTIDE SEQUENCE [LARGE SCALE GENOMIC DNA]</scope>
    <source>
        <strain evidence="16">ATCC MYA-4620 / CBS 123657 / FGSC 9075 / NRRL 31084 / PH-1</strain>
        <strain evidence="14">PH-1</strain>
    </source>
</reference>
<dbReference type="CDD" id="cd21175">
    <property type="entry name" value="LPMO_AA9"/>
    <property type="match status" value="1"/>
</dbReference>
<reference key="3">
    <citation type="submission" date="2014-02" db="EMBL/GenBank/DDBJ databases">
        <title>A revised Fusarium graminearum genomic reference sequence using whole shotgun re-sequencing.</title>
        <authorList>
            <person name="King R."/>
            <person name="Urban M."/>
            <person name="Hassani-Pak K."/>
            <person name="Hammond-Kosack K."/>
        </authorList>
    </citation>
    <scope>NUCLEOTIDE SEQUENCE</scope>
    <source>
        <strain>PH-1</strain>
    </source>
</reference>
<dbReference type="GO" id="GO:0030245">
    <property type="term" value="P:cellulose catabolic process"/>
    <property type="evidence" value="ECO:0007669"/>
    <property type="project" value="UniProtKB-KW"/>
</dbReference>
<reference evidence="15 16" key="2">
    <citation type="journal article" date="2010" name="Nature">
        <title>Comparative genomics reveals mobile pathogenicity chromosomes in Fusarium.</title>
        <authorList>
            <person name="Ma L.J."/>
            <person name="van der Does H.C."/>
            <person name="Borkovich K.A."/>
            <person name="Coleman J.J."/>
            <person name="Daboussi M.J."/>
            <person name="Di Pietro A."/>
            <person name="Dufresne M."/>
            <person name="Freitag M."/>
            <person name="Grabherr M."/>
            <person name="Henrissat B."/>
            <person name="Houterman P.M."/>
            <person name="Kang S."/>
            <person name="Shim W.B."/>
            <person name="Woloshuk C."/>
            <person name="Xie X."/>
            <person name="Xu J.R."/>
            <person name="Antoniw J."/>
            <person name="Baker S.E."/>
            <person name="Bluhm B.H."/>
            <person name="Breakspear A."/>
            <person name="Brown D.W."/>
            <person name="Butchko R.A."/>
            <person name="Chapman S."/>
            <person name="Coulson R."/>
            <person name="Coutinho P.M."/>
            <person name="Danchin E.G."/>
            <person name="Diener A."/>
            <person name="Gale L.R."/>
            <person name="Gardiner D.M."/>
            <person name="Goff S."/>
            <person name="Hammond-Kosack K.E."/>
            <person name="Hilburn K."/>
            <person name="Hua-Van A."/>
            <person name="Jonkers W."/>
            <person name="Kazan K."/>
            <person name="Kodira C.D."/>
            <person name="Koehrsen M."/>
            <person name="Kumar L."/>
            <person name="Lee Y.H."/>
            <person name="Li L."/>
            <person name="Manners J.M."/>
            <person name="Miranda-Saavedra D."/>
            <person name="Mukherjee M."/>
            <person name="Park G."/>
            <person name="Park J."/>
            <person name="Park S.Y."/>
            <person name="Proctor R.H."/>
            <person name="Regev A."/>
            <person name="Ruiz-Roldan M.C."/>
            <person name="Sain D."/>
            <person name="Sakthikumar S."/>
            <person name="Sykes S."/>
            <person name="Schwartz D.C."/>
            <person name="Turgeon B.G."/>
            <person name="Wapinski I."/>
            <person name="Yoder O."/>
            <person name="Young S."/>
            <person name="Zeng Q."/>
            <person name="Zhou S."/>
            <person name="Galagan J."/>
            <person name="Cuomo C.A."/>
            <person name="Kistler H.C."/>
            <person name="Rep M."/>
        </authorList>
    </citation>
    <scope>GENOME REANNOTATION</scope>
    <source>
        <strain evidence="16">ATCC MYA-4620 / CBS 123657 / FGSC 9075 / NRRL 31084 / PH-1</strain>
        <strain evidence="15">PH-1 / ATCC MYA-4620 / FGSC 9075 / NRRL 31084</strain>
    </source>
</reference>
<proteinExistence type="inferred from homology"/>